<gene>
    <name evidence="3" type="ORF">CFX0092_A1253</name>
</gene>
<dbReference type="CDD" id="cd04486">
    <property type="entry name" value="YhcR_OBF_like"/>
    <property type="match status" value="1"/>
</dbReference>
<keyword evidence="4" id="KW-1185">Reference proteome</keyword>
<name>A0A160SZU3_9CHLR</name>
<accession>A0A160SZU3</accession>
<dbReference type="InterPro" id="IPR036691">
    <property type="entry name" value="Endo/exonu/phosph_ase_sf"/>
</dbReference>
<protein>
    <recommendedName>
        <fullName evidence="2">Endonuclease/exonuclease/phosphatase domain-containing protein</fullName>
    </recommendedName>
</protein>
<dbReference type="Pfam" id="PF19580">
    <property type="entry name" value="Exo_endo_phos_3"/>
    <property type="match status" value="1"/>
</dbReference>
<sequence>MIARFQLLMAILISLFFAPSWVLAQAALLPIGAIQGAADVSPTLNRFVNFRGVVVGRYEDQNTRGDVYYTLFVQDAAGASDGDSATSDAIAVFLGRQPRDDIPLGATVLVGGKVTEFYGLTEIDDKGLVVSVEAAAGVLPPPVMLDPPPDVSEAAAYFEALEGMRVAYDGAVIVAGPTHEGCGLAVIGEAFAAELPTIRRAEDDPTGRVVPVLYPSDRTCDDIPQVKTGDRITGLAGALTYNFDQFKIIFDAADQLTVEASAMPAAPDLPALGPQQIGVISLNAEDYFDTVRDTAEEGEPVPMAEEVAARQHKLAHVIATVFHCPTLIGLQEVEHAALLDGLAAELAESCGFAYQVSHLETPDARGIDNALLSDPRRVAVGSVALRQTCSPVPTLVTDASLSCPPGEEPLFGRPPLEVEAVIDGQAYTLYVNHFKSKRDGETETELERIRQAVYLNGLAAERLAADPQARLIALGDFNDTDLSPALALLSDPAQGGHFRSALDRLPAAERYTYNFGGLSEQIDAVLLSPAVAAELDWAAVVHSNTDYPAGWRLDTSPERLPFRVSDHDAVVVALGETTDDRPPTAEPTAEPTIAPTAAPTIEPTAAPTAITSVISPRPTAEAAAEPLPLNRPSAAEKGWRPYLWLGGLAVVAFIGILFLRARR</sequence>
<proteinExistence type="predicted"/>
<keyword evidence="1" id="KW-1133">Transmembrane helix</keyword>
<evidence type="ECO:0000313" key="3">
    <source>
        <dbReference type="EMBL" id="CUS03131.2"/>
    </source>
</evidence>
<dbReference type="GO" id="GO:0003824">
    <property type="term" value="F:catalytic activity"/>
    <property type="evidence" value="ECO:0007669"/>
    <property type="project" value="InterPro"/>
</dbReference>
<dbReference type="PANTHER" id="PTHR42834:SF1">
    <property type="entry name" value="ENDONUCLEASE_EXONUCLEASE_PHOSPHATASE FAMILY PROTEIN (AFU_ORTHOLOGUE AFUA_3G09210)"/>
    <property type="match status" value="1"/>
</dbReference>
<dbReference type="AlphaFoldDB" id="A0A160SZU3"/>
<dbReference type="Gene3D" id="3.60.10.10">
    <property type="entry name" value="Endonuclease/exonuclease/phosphatase"/>
    <property type="match status" value="1"/>
</dbReference>
<dbReference type="RefSeq" id="WP_095042668.1">
    <property type="nucleotide sequence ID" value="NZ_LN890655.1"/>
</dbReference>
<keyword evidence="1" id="KW-0812">Transmembrane</keyword>
<feature type="domain" description="Endonuclease/exonuclease/phosphatase" evidence="2">
    <location>
        <begin position="280"/>
        <end position="528"/>
    </location>
</feature>
<dbReference type="SUPFAM" id="SSF56219">
    <property type="entry name" value="DNase I-like"/>
    <property type="match status" value="1"/>
</dbReference>
<reference evidence="3" key="1">
    <citation type="submission" date="2016-01" db="EMBL/GenBank/DDBJ databases">
        <authorList>
            <person name="Mcilroy J.S."/>
            <person name="Karst M S."/>
            <person name="Albertsen M."/>
        </authorList>
    </citation>
    <scope>NUCLEOTIDE SEQUENCE</scope>
    <source>
        <strain evidence="3">Cfx-K</strain>
    </source>
</reference>
<dbReference type="PANTHER" id="PTHR42834">
    <property type="entry name" value="ENDONUCLEASE/EXONUCLEASE/PHOSPHATASE FAMILY PROTEIN (AFU_ORTHOLOGUE AFUA_3G09210)"/>
    <property type="match status" value="1"/>
</dbReference>
<dbReference type="Proteomes" id="UP000215027">
    <property type="component" value="Chromosome I"/>
</dbReference>
<organism evidence="3 4">
    <name type="scientific">Candidatus Promineifilum breve</name>
    <dbReference type="NCBI Taxonomy" id="1806508"/>
    <lineage>
        <taxon>Bacteria</taxon>
        <taxon>Bacillati</taxon>
        <taxon>Chloroflexota</taxon>
        <taxon>Ardenticatenia</taxon>
        <taxon>Candidatus Promineifilales</taxon>
        <taxon>Candidatus Promineifilaceae</taxon>
        <taxon>Candidatus Promineifilum</taxon>
    </lineage>
</organism>
<feature type="transmembrane region" description="Helical" evidence="1">
    <location>
        <begin position="641"/>
        <end position="659"/>
    </location>
</feature>
<keyword evidence="1" id="KW-0472">Membrane</keyword>
<evidence type="ECO:0000313" key="4">
    <source>
        <dbReference type="Proteomes" id="UP000215027"/>
    </source>
</evidence>
<evidence type="ECO:0000256" key="1">
    <source>
        <dbReference type="SAM" id="Phobius"/>
    </source>
</evidence>
<dbReference type="EMBL" id="LN890655">
    <property type="protein sequence ID" value="CUS03131.2"/>
    <property type="molecule type" value="Genomic_DNA"/>
</dbReference>
<dbReference type="KEGG" id="pbf:CFX0092_A1253"/>
<dbReference type="InterPro" id="IPR005135">
    <property type="entry name" value="Endo/exonuclease/phosphatase"/>
</dbReference>
<evidence type="ECO:0000259" key="2">
    <source>
        <dbReference type="Pfam" id="PF19580"/>
    </source>
</evidence>
<dbReference type="OrthoDB" id="9802724at2"/>